<dbReference type="GO" id="GO:0006629">
    <property type="term" value="P:lipid metabolic process"/>
    <property type="evidence" value="ECO:0007669"/>
    <property type="project" value="InterPro"/>
</dbReference>
<evidence type="ECO:0000313" key="3">
    <source>
        <dbReference type="Proteomes" id="UP000515679"/>
    </source>
</evidence>
<dbReference type="AlphaFoldDB" id="A0A7G5BYA7"/>
<gene>
    <name evidence="2" type="ORF">FPL14_12635</name>
</gene>
<dbReference type="InterPro" id="IPR039477">
    <property type="entry name" value="ILEI/PANDER_dom"/>
</dbReference>
<evidence type="ECO:0000313" key="2">
    <source>
        <dbReference type="EMBL" id="QMV41941.1"/>
    </source>
</evidence>
<dbReference type="Gene3D" id="3.20.20.190">
    <property type="entry name" value="Phosphatidylinositol (PI) phosphodiesterase"/>
    <property type="match status" value="1"/>
</dbReference>
<dbReference type="GO" id="GO:0008081">
    <property type="term" value="F:phosphoric diester hydrolase activity"/>
    <property type="evidence" value="ECO:0007669"/>
    <property type="project" value="InterPro"/>
</dbReference>
<reference evidence="2 3" key="1">
    <citation type="submission" date="2019-07" db="EMBL/GenBank/DDBJ databases">
        <authorList>
            <person name="Kim J.K."/>
            <person name="Cheong H.-M."/>
            <person name="Choi Y."/>
            <person name="Hwang K.J."/>
            <person name="Lee S."/>
            <person name="Choi C."/>
        </authorList>
    </citation>
    <scope>NUCLEOTIDE SEQUENCE [LARGE SCALE GENOMIC DNA]</scope>
    <source>
        <strain evidence="2 3">KS 22</strain>
    </source>
</reference>
<dbReference type="Proteomes" id="UP000515679">
    <property type="component" value="Chromosome"/>
</dbReference>
<feature type="domain" description="ILEI/PANDER" evidence="1">
    <location>
        <begin position="107"/>
        <end position="164"/>
    </location>
</feature>
<accession>A0A7G5BYA7</accession>
<dbReference type="SUPFAM" id="SSF51695">
    <property type="entry name" value="PLC-like phosphodiesterases"/>
    <property type="match status" value="1"/>
</dbReference>
<dbReference type="KEGG" id="cchl:FPL14_12635"/>
<dbReference type="Pfam" id="PF15711">
    <property type="entry name" value="ILEI"/>
    <property type="match status" value="1"/>
</dbReference>
<dbReference type="InterPro" id="IPR017946">
    <property type="entry name" value="PLC-like_Pdiesterase_TIM-brl"/>
</dbReference>
<evidence type="ECO:0000259" key="1">
    <source>
        <dbReference type="Pfam" id="PF15711"/>
    </source>
</evidence>
<organism evidence="2 3">
    <name type="scientific">Cohnella cholangitidis</name>
    <dbReference type="NCBI Taxonomy" id="2598458"/>
    <lineage>
        <taxon>Bacteria</taxon>
        <taxon>Bacillati</taxon>
        <taxon>Bacillota</taxon>
        <taxon>Bacilli</taxon>
        <taxon>Bacillales</taxon>
        <taxon>Paenibacillaceae</taxon>
        <taxon>Cohnella</taxon>
    </lineage>
</organism>
<name>A0A7G5BYA7_9BACL</name>
<keyword evidence="3" id="KW-1185">Reference proteome</keyword>
<protein>
    <recommendedName>
        <fullName evidence="1">ILEI/PANDER domain-containing protein</fullName>
    </recommendedName>
</protein>
<dbReference type="EMBL" id="CP041969">
    <property type="protein sequence ID" value="QMV41941.1"/>
    <property type="molecule type" value="Genomic_DNA"/>
</dbReference>
<proteinExistence type="predicted"/>
<sequence length="573" mass="65822">MKIQRFTALVRSRGRTMLPKMHDLGLLEEESIYIPSSSISIEKKNGQERKVYAAYCATLYRRYGVWIQPFADIVLDKNDKPIYFHTSKYIPYLTNQGYKVEVVEGCYLVDYLSTVAEGSFVMISVKDEGSQKITPEIVEQLQQFGITQIDKSKLRHSFIWIAHKQEGAGYEVLYEACSAEELRWEGNIGEVPVIVASGGALATNQSSIQVNGVEWSLKQRGFNIVTCGPNLRLDSISFDTFATLHAEGSLFRASSPRPKVRLHTTIGHAGGRIDGINGSNCKEAFEHSYTHRGHRVFEADLEMTSDGELVLRDGWNAYLYRHLQQQQPEGIHEAEPLALEQFLDLKIKQQYTPMTVVDLFQFLITYPDVQVITHTQSTDSKRIEQQFTKLVELTTSFNCNFMHRIIPQVYNEEMYDSIEKVFPFPRYAFKLYQTKATDEEVIRFVKDKKIRFVTASQERYSKELGKRLKSLGSSVFIHTINDLDVVREYIREEADGFYTDALTSAEIEQEFLAYRVELDTRREMLCDFLVIRFRVSMDEAWNALASVSLRELAIAGERLFQASTLEEVYSVLK</sequence>